<dbReference type="Pfam" id="PF14534">
    <property type="entry name" value="DUF4440"/>
    <property type="match status" value="1"/>
</dbReference>
<dbReference type="InterPro" id="IPR027843">
    <property type="entry name" value="DUF4440"/>
</dbReference>
<proteinExistence type="predicted"/>
<feature type="chain" id="PRO_5016613014" description="DUF4440 domain-containing protein" evidence="1">
    <location>
        <begin position="18"/>
        <end position="165"/>
    </location>
</feature>
<protein>
    <recommendedName>
        <fullName evidence="2">DUF4440 domain-containing protein</fullName>
    </recommendedName>
</protein>
<dbReference type="Gene3D" id="3.10.450.50">
    <property type="match status" value="1"/>
</dbReference>
<dbReference type="NCBIfam" id="TIGR02246">
    <property type="entry name" value="SgcJ/EcaC family oxidoreductase"/>
    <property type="match status" value="1"/>
</dbReference>
<feature type="signal peptide" evidence="1">
    <location>
        <begin position="1"/>
        <end position="17"/>
    </location>
</feature>
<dbReference type="OrthoDB" id="2887901at2"/>
<name>A0A369QMV0_9BACT</name>
<sequence>MATTLISVFLLLAPALAAQHIADSLAILAILQEEVTSWNNGDAPAYAKYFSEHGTFTNIRGMYFTGYKQFFDRHVDLFQGIFSKTVLQQEIISLRFLGSDVAIAETLTWISKFSPTNVPQGVPVDSLGRIYTRLLQVFQKEAGDWMIVAYHNIALKAGTPVPEPE</sequence>
<reference evidence="3 4" key="1">
    <citation type="submission" date="2018-04" db="EMBL/GenBank/DDBJ databases">
        <title>Adhaeribacter sp. HMF7616 genome sequencing and assembly.</title>
        <authorList>
            <person name="Kang H."/>
            <person name="Kang J."/>
            <person name="Cha I."/>
            <person name="Kim H."/>
            <person name="Joh K."/>
        </authorList>
    </citation>
    <scope>NUCLEOTIDE SEQUENCE [LARGE SCALE GENOMIC DNA]</scope>
    <source>
        <strain evidence="3 4">HMF7616</strain>
    </source>
</reference>
<accession>A0A369QMV0</accession>
<evidence type="ECO:0000256" key="1">
    <source>
        <dbReference type="SAM" id="SignalP"/>
    </source>
</evidence>
<evidence type="ECO:0000313" key="4">
    <source>
        <dbReference type="Proteomes" id="UP000253919"/>
    </source>
</evidence>
<evidence type="ECO:0000259" key="2">
    <source>
        <dbReference type="Pfam" id="PF14534"/>
    </source>
</evidence>
<dbReference type="InterPro" id="IPR032710">
    <property type="entry name" value="NTF2-like_dom_sf"/>
</dbReference>
<dbReference type="AlphaFoldDB" id="A0A369QMV0"/>
<dbReference type="SUPFAM" id="SSF54427">
    <property type="entry name" value="NTF2-like"/>
    <property type="match status" value="1"/>
</dbReference>
<dbReference type="InterPro" id="IPR011944">
    <property type="entry name" value="Steroid_delta5-4_isomerase"/>
</dbReference>
<keyword evidence="1" id="KW-0732">Signal</keyword>
<comment type="caution">
    <text evidence="3">The sequence shown here is derived from an EMBL/GenBank/DDBJ whole genome shotgun (WGS) entry which is preliminary data.</text>
</comment>
<keyword evidence="4" id="KW-1185">Reference proteome</keyword>
<dbReference type="Proteomes" id="UP000253919">
    <property type="component" value="Unassembled WGS sequence"/>
</dbReference>
<dbReference type="EMBL" id="QASA01000001">
    <property type="protein sequence ID" value="RDC66251.1"/>
    <property type="molecule type" value="Genomic_DNA"/>
</dbReference>
<dbReference type="RefSeq" id="WP_115375141.1">
    <property type="nucleotide sequence ID" value="NZ_QASA01000001.1"/>
</dbReference>
<gene>
    <name evidence="3" type="ORF">AHMF7616_04882</name>
</gene>
<feature type="domain" description="DUF4440" evidence="2">
    <location>
        <begin position="27"/>
        <end position="147"/>
    </location>
</feature>
<evidence type="ECO:0000313" key="3">
    <source>
        <dbReference type="EMBL" id="RDC66251.1"/>
    </source>
</evidence>
<organism evidence="3 4">
    <name type="scientific">Adhaeribacter pallidiroseus</name>
    <dbReference type="NCBI Taxonomy" id="2072847"/>
    <lineage>
        <taxon>Bacteria</taxon>
        <taxon>Pseudomonadati</taxon>
        <taxon>Bacteroidota</taxon>
        <taxon>Cytophagia</taxon>
        <taxon>Cytophagales</taxon>
        <taxon>Hymenobacteraceae</taxon>
        <taxon>Adhaeribacter</taxon>
    </lineage>
</organism>